<dbReference type="InterPro" id="IPR007110">
    <property type="entry name" value="Ig-like_dom"/>
</dbReference>
<keyword evidence="3" id="KW-1015">Disulfide bond</keyword>
<keyword evidence="1 5" id="KW-0732">Signal</keyword>
<sequence length="312" mass="35136">MQGLLGHSPLCLVAIQIPLILLLAIDRSGVAASTDGDAGLEDKRFNGAPYPDRFFLPFSKHPNVRKTLFQRSFMTTWTRILQEPVSLQVAVGSRVELQCEAVGNPSPQVYWFSGTEAESQIQEMITRAREDANRMPRQWDGMGQLTSTYVIDCVKPEDTGYRYCVSVSGGKVAHSKPALLLVDTSRTGECPRESQPIVTLHAPWRFMYQGNTVILPCRVEGQPMPYLYWLDNLGNRISTSGFRRRTVLPNGDLRIDDLKWTDMGDYTCRVQSGNTEKSVSTFLYPLKRYAWSILCTRCNQSIPASPRYTANI</sequence>
<dbReference type="InterPro" id="IPR003599">
    <property type="entry name" value="Ig_sub"/>
</dbReference>
<dbReference type="Pfam" id="PF13927">
    <property type="entry name" value="Ig_3"/>
    <property type="match status" value="2"/>
</dbReference>
<dbReference type="SUPFAM" id="SSF48726">
    <property type="entry name" value="Immunoglobulin"/>
    <property type="match status" value="2"/>
</dbReference>
<evidence type="ECO:0000313" key="10">
    <source>
        <dbReference type="RefSeq" id="XP_014480372.1"/>
    </source>
</evidence>
<gene>
    <name evidence="8 9 10" type="primary">LOC106747400</name>
</gene>
<dbReference type="PANTHER" id="PTHR12231:SF253">
    <property type="entry name" value="DPR-INTERACTING PROTEIN ETA, ISOFORM B-RELATED"/>
    <property type="match status" value="1"/>
</dbReference>
<feature type="domain" description="Ig-like" evidence="6">
    <location>
        <begin position="62"/>
        <end position="164"/>
    </location>
</feature>
<evidence type="ECO:0000313" key="9">
    <source>
        <dbReference type="RefSeq" id="XP_014480371.1"/>
    </source>
</evidence>
<accession>A0A6P3XQ77</accession>
<evidence type="ECO:0000256" key="1">
    <source>
        <dbReference type="ARBA" id="ARBA00022729"/>
    </source>
</evidence>
<feature type="domain" description="Ig-like" evidence="6">
    <location>
        <begin position="196"/>
        <end position="280"/>
    </location>
</feature>
<name>A0A6P3XQ77_DINQU</name>
<dbReference type="AlphaFoldDB" id="A0A6P3XQ77"/>
<dbReference type="OrthoDB" id="6138780at2759"/>
<evidence type="ECO:0000256" key="5">
    <source>
        <dbReference type="SAM" id="SignalP"/>
    </source>
</evidence>
<dbReference type="RefSeq" id="XP_014480372.1">
    <property type="nucleotide sequence ID" value="XM_014624886.1"/>
</dbReference>
<reference evidence="8 9" key="1">
    <citation type="submission" date="2025-04" db="UniProtKB">
        <authorList>
            <consortium name="RefSeq"/>
        </authorList>
    </citation>
    <scope>IDENTIFICATION</scope>
</reference>
<proteinExistence type="predicted"/>
<dbReference type="PANTHER" id="PTHR12231">
    <property type="entry name" value="CTX-RELATED TYPE I TRANSMEMBRANE PROTEIN"/>
    <property type="match status" value="1"/>
</dbReference>
<dbReference type="InterPro" id="IPR013783">
    <property type="entry name" value="Ig-like_fold"/>
</dbReference>
<dbReference type="GeneID" id="106747400"/>
<dbReference type="Gene3D" id="2.60.40.10">
    <property type="entry name" value="Immunoglobulins"/>
    <property type="match status" value="2"/>
</dbReference>
<organism evidence="7 10">
    <name type="scientific">Dinoponera quadriceps</name>
    <name type="common">South American ant</name>
    <dbReference type="NCBI Taxonomy" id="609295"/>
    <lineage>
        <taxon>Eukaryota</taxon>
        <taxon>Metazoa</taxon>
        <taxon>Ecdysozoa</taxon>
        <taxon>Arthropoda</taxon>
        <taxon>Hexapoda</taxon>
        <taxon>Insecta</taxon>
        <taxon>Pterygota</taxon>
        <taxon>Neoptera</taxon>
        <taxon>Endopterygota</taxon>
        <taxon>Hymenoptera</taxon>
        <taxon>Apocrita</taxon>
        <taxon>Aculeata</taxon>
        <taxon>Formicoidea</taxon>
        <taxon>Formicidae</taxon>
        <taxon>Ponerinae</taxon>
        <taxon>Ponerini</taxon>
        <taxon>Dinoponera</taxon>
    </lineage>
</organism>
<dbReference type="KEGG" id="dqu:106747400"/>
<dbReference type="InterPro" id="IPR003598">
    <property type="entry name" value="Ig_sub2"/>
</dbReference>
<evidence type="ECO:0000256" key="4">
    <source>
        <dbReference type="ARBA" id="ARBA00023319"/>
    </source>
</evidence>
<keyword evidence="7" id="KW-1185">Reference proteome</keyword>
<dbReference type="SMART" id="SM00408">
    <property type="entry name" value="IGc2"/>
    <property type="match status" value="2"/>
</dbReference>
<keyword evidence="4" id="KW-0393">Immunoglobulin domain</keyword>
<keyword evidence="2" id="KW-0677">Repeat</keyword>
<evidence type="ECO:0000256" key="2">
    <source>
        <dbReference type="ARBA" id="ARBA00022737"/>
    </source>
</evidence>
<dbReference type="PROSITE" id="PS50835">
    <property type="entry name" value="IG_LIKE"/>
    <property type="match status" value="2"/>
</dbReference>
<dbReference type="InterPro" id="IPR036179">
    <property type="entry name" value="Ig-like_dom_sf"/>
</dbReference>
<protein>
    <submittedName>
        <fullName evidence="8 9">Neural/ectodermal development factor IMP-L2 isoform X1</fullName>
    </submittedName>
</protein>
<feature type="signal peptide" evidence="5">
    <location>
        <begin position="1"/>
        <end position="32"/>
    </location>
</feature>
<dbReference type="CTD" id="38513"/>
<evidence type="ECO:0000313" key="7">
    <source>
        <dbReference type="Proteomes" id="UP000515204"/>
    </source>
</evidence>
<feature type="chain" id="PRO_5044646788" evidence="5">
    <location>
        <begin position="33"/>
        <end position="312"/>
    </location>
</feature>
<evidence type="ECO:0000256" key="3">
    <source>
        <dbReference type="ARBA" id="ARBA00023157"/>
    </source>
</evidence>
<dbReference type="Proteomes" id="UP000515204">
    <property type="component" value="Unplaced"/>
</dbReference>
<dbReference type="SMART" id="SM00409">
    <property type="entry name" value="IG"/>
    <property type="match status" value="2"/>
</dbReference>
<dbReference type="InterPro" id="IPR051170">
    <property type="entry name" value="Neural/epithelial_adhesion"/>
</dbReference>
<evidence type="ECO:0000259" key="6">
    <source>
        <dbReference type="PROSITE" id="PS50835"/>
    </source>
</evidence>
<dbReference type="CDD" id="cd00096">
    <property type="entry name" value="Ig"/>
    <property type="match status" value="1"/>
</dbReference>
<evidence type="ECO:0000313" key="8">
    <source>
        <dbReference type="RefSeq" id="XP_014480369.1"/>
    </source>
</evidence>
<dbReference type="RefSeq" id="XP_014480369.1">
    <property type="nucleotide sequence ID" value="XM_014624883.1"/>
</dbReference>
<dbReference type="RefSeq" id="XP_014480371.1">
    <property type="nucleotide sequence ID" value="XM_014624885.1"/>
</dbReference>